<feature type="transmembrane region" description="Helical" evidence="1">
    <location>
        <begin position="21"/>
        <end position="38"/>
    </location>
</feature>
<reference evidence="2" key="1">
    <citation type="submission" date="2020-10" db="EMBL/GenBank/DDBJ databases">
        <authorList>
            <person name="Gilroy R."/>
        </authorList>
    </citation>
    <scope>NUCLEOTIDE SEQUENCE</scope>
    <source>
        <strain evidence="2">ChiGjej2B2-16831</strain>
    </source>
</reference>
<keyword evidence="1" id="KW-0472">Membrane</keyword>
<feature type="transmembrane region" description="Helical" evidence="1">
    <location>
        <begin position="44"/>
        <end position="62"/>
    </location>
</feature>
<keyword evidence="1" id="KW-0812">Transmembrane</keyword>
<organism evidence="2 3">
    <name type="scientific">Candidatus Aphodomorpha intestinavium</name>
    <dbReference type="NCBI Taxonomy" id="2840672"/>
    <lineage>
        <taxon>Bacteria</taxon>
        <taxon>Bacillati</taxon>
        <taxon>Bacillota</taxon>
        <taxon>Clostridia</taxon>
        <taxon>Eubacteriales</taxon>
        <taxon>Candidatus Aphodomorpha</taxon>
    </lineage>
</organism>
<dbReference type="EMBL" id="DVNZ01000011">
    <property type="protein sequence ID" value="HIU93569.1"/>
    <property type="molecule type" value="Genomic_DNA"/>
</dbReference>
<accession>A0A9D1N1V3</accession>
<protein>
    <recommendedName>
        <fullName evidence="4">Zn-finger containing protein</fullName>
    </recommendedName>
</protein>
<sequence>MRKWLAKLMVGRYGVDPLTNFLLIVSMVILLVATLLVRNSAVHSVLFTLAVALLVIGYYRIFSRKTSKRYEENQKYLRLRNRLTGRLRALRDRLRQSRTHRFFKCPECGVTVRVPKGKGKIKITCPKCRATFVKNT</sequence>
<evidence type="ECO:0000313" key="3">
    <source>
        <dbReference type="Proteomes" id="UP000824128"/>
    </source>
</evidence>
<keyword evidence="1" id="KW-1133">Transmembrane helix</keyword>
<evidence type="ECO:0008006" key="4">
    <source>
        <dbReference type="Google" id="ProtNLM"/>
    </source>
</evidence>
<comment type="caution">
    <text evidence="2">The sequence shown here is derived from an EMBL/GenBank/DDBJ whole genome shotgun (WGS) entry which is preliminary data.</text>
</comment>
<reference evidence="2" key="2">
    <citation type="journal article" date="2021" name="PeerJ">
        <title>Extensive microbial diversity within the chicken gut microbiome revealed by metagenomics and culture.</title>
        <authorList>
            <person name="Gilroy R."/>
            <person name="Ravi A."/>
            <person name="Getino M."/>
            <person name="Pursley I."/>
            <person name="Horton D.L."/>
            <person name="Alikhan N.F."/>
            <person name="Baker D."/>
            <person name="Gharbi K."/>
            <person name="Hall N."/>
            <person name="Watson M."/>
            <person name="Adriaenssens E.M."/>
            <person name="Foster-Nyarko E."/>
            <person name="Jarju S."/>
            <person name="Secka A."/>
            <person name="Antonio M."/>
            <person name="Oren A."/>
            <person name="Chaudhuri R.R."/>
            <person name="La Ragione R."/>
            <person name="Hildebrand F."/>
            <person name="Pallen M.J."/>
        </authorList>
    </citation>
    <scope>NUCLEOTIDE SEQUENCE</scope>
    <source>
        <strain evidence="2">ChiGjej2B2-16831</strain>
    </source>
</reference>
<proteinExistence type="predicted"/>
<evidence type="ECO:0000256" key="1">
    <source>
        <dbReference type="SAM" id="Phobius"/>
    </source>
</evidence>
<evidence type="ECO:0000313" key="2">
    <source>
        <dbReference type="EMBL" id="HIU93569.1"/>
    </source>
</evidence>
<gene>
    <name evidence="2" type="ORF">IAD24_00275</name>
</gene>
<dbReference type="Proteomes" id="UP000824128">
    <property type="component" value="Unassembled WGS sequence"/>
</dbReference>
<name>A0A9D1N1V3_9FIRM</name>
<dbReference type="AlphaFoldDB" id="A0A9D1N1V3"/>